<proteinExistence type="predicted"/>
<reference evidence="2 3" key="1">
    <citation type="submission" date="2015-08" db="EMBL/GenBank/DDBJ databases">
        <title>The genome of the Asian arowana (Scleropages formosus).</title>
        <authorList>
            <person name="Tan M.H."/>
            <person name="Gan H.M."/>
            <person name="Croft L.J."/>
            <person name="Austin C.M."/>
        </authorList>
    </citation>
    <scope>NUCLEOTIDE SEQUENCE [LARGE SCALE GENOMIC DNA]</scope>
    <source>
        <strain evidence="2">Aro1</strain>
    </source>
</reference>
<gene>
    <name evidence="2" type="ORF">Z043_125561</name>
</gene>
<feature type="region of interest" description="Disordered" evidence="1">
    <location>
        <begin position="1"/>
        <end position="102"/>
    </location>
</feature>
<evidence type="ECO:0000256" key="1">
    <source>
        <dbReference type="SAM" id="MobiDB-lite"/>
    </source>
</evidence>
<feature type="non-terminal residue" evidence="2">
    <location>
        <position position="1"/>
    </location>
</feature>
<accession>A0A0N8JV04</accession>
<feature type="compositionally biased region" description="Low complexity" evidence="1">
    <location>
        <begin position="74"/>
        <end position="89"/>
    </location>
</feature>
<feature type="compositionally biased region" description="Basic and acidic residues" evidence="1">
    <location>
        <begin position="58"/>
        <end position="71"/>
    </location>
</feature>
<evidence type="ECO:0000313" key="2">
    <source>
        <dbReference type="EMBL" id="KPP56785.1"/>
    </source>
</evidence>
<dbReference type="Proteomes" id="UP000034805">
    <property type="component" value="Unassembled WGS sequence"/>
</dbReference>
<name>A0A0N8JV04_SCLFO</name>
<dbReference type="EMBL" id="JARO02019032">
    <property type="protein sequence ID" value="KPP56785.1"/>
    <property type="molecule type" value="Genomic_DNA"/>
</dbReference>
<comment type="caution">
    <text evidence="2">The sequence shown here is derived from an EMBL/GenBank/DDBJ whole genome shotgun (WGS) entry which is preliminary data.</text>
</comment>
<evidence type="ECO:0000313" key="3">
    <source>
        <dbReference type="Proteomes" id="UP000034805"/>
    </source>
</evidence>
<dbReference type="AlphaFoldDB" id="A0A0N8JV04"/>
<protein>
    <submittedName>
        <fullName evidence="2">Uncharacterized protein</fullName>
    </submittedName>
</protein>
<sequence length="102" mass="10367">AHSGQEGAPCPERRAHLPQPLADPAGPVPENQHASGQRRVCSPAGCGGSGPPLFLPHETPERHPGAKEPPKTLRPSGPSSRVTRSSSSTATLNAPCLGGRGG</sequence>
<organism evidence="2 3">
    <name type="scientific">Scleropages formosus</name>
    <name type="common">Asian bonytongue</name>
    <name type="synonym">Osteoglossum formosum</name>
    <dbReference type="NCBI Taxonomy" id="113540"/>
    <lineage>
        <taxon>Eukaryota</taxon>
        <taxon>Metazoa</taxon>
        <taxon>Chordata</taxon>
        <taxon>Craniata</taxon>
        <taxon>Vertebrata</taxon>
        <taxon>Euteleostomi</taxon>
        <taxon>Actinopterygii</taxon>
        <taxon>Neopterygii</taxon>
        <taxon>Teleostei</taxon>
        <taxon>Osteoglossocephala</taxon>
        <taxon>Osteoglossomorpha</taxon>
        <taxon>Osteoglossiformes</taxon>
        <taxon>Osteoglossidae</taxon>
        <taxon>Scleropages</taxon>
    </lineage>
</organism>